<dbReference type="AlphaFoldDB" id="A0A918RPZ1"/>
<evidence type="ECO:0000256" key="3">
    <source>
        <dbReference type="PROSITE-ProRule" id="PRU10038"/>
    </source>
</evidence>
<comment type="caution">
    <text evidence="5">The sequence shown here is derived from an EMBL/GenBank/DDBJ whole genome shotgun (WGS) entry which is preliminary data.</text>
</comment>
<gene>
    <name evidence="5" type="ORF">GCM10011617_27230</name>
</gene>
<dbReference type="PANTHER" id="PTHR48081:SF8">
    <property type="entry name" value="ALPHA_BETA HYDROLASE FOLD-3 DOMAIN-CONTAINING PROTEIN-RELATED"/>
    <property type="match status" value="1"/>
</dbReference>
<dbReference type="InterPro" id="IPR033140">
    <property type="entry name" value="Lipase_GDXG_put_SER_AS"/>
</dbReference>
<dbReference type="InterPro" id="IPR050300">
    <property type="entry name" value="GDXG_lipolytic_enzyme"/>
</dbReference>
<feature type="active site" evidence="3">
    <location>
        <position position="156"/>
    </location>
</feature>
<comment type="similarity">
    <text evidence="1">Belongs to the 'GDXG' lipolytic enzyme family.</text>
</comment>
<feature type="domain" description="Alpha/beta hydrolase fold-3" evidence="4">
    <location>
        <begin position="78"/>
        <end position="286"/>
    </location>
</feature>
<reference evidence="5" key="2">
    <citation type="submission" date="2020-09" db="EMBL/GenBank/DDBJ databases">
        <authorList>
            <person name="Sun Q."/>
            <person name="Kim S."/>
        </authorList>
    </citation>
    <scope>NUCLEOTIDE SEQUENCE</scope>
    <source>
        <strain evidence="5">KCTC 32422</strain>
    </source>
</reference>
<dbReference type="Pfam" id="PF07859">
    <property type="entry name" value="Abhydrolase_3"/>
    <property type="match status" value="1"/>
</dbReference>
<keyword evidence="6" id="KW-1185">Reference proteome</keyword>
<dbReference type="FunFam" id="3.40.50.1820:FF:000089">
    <property type="entry name" value="Alpha/beta hydrolase"/>
    <property type="match status" value="1"/>
</dbReference>
<dbReference type="PANTHER" id="PTHR48081">
    <property type="entry name" value="AB HYDROLASE SUPERFAMILY PROTEIN C4A8.06C"/>
    <property type="match status" value="1"/>
</dbReference>
<dbReference type="EMBL" id="BMZD01000008">
    <property type="protein sequence ID" value="GHA04831.1"/>
    <property type="molecule type" value="Genomic_DNA"/>
</dbReference>
<evidence type="ECO:0000256" key="1">
    <source>
        <dbReference type="ARBA" id="ARBA00010515"/>
    </source>
</evidence>
<evidence type="ECO:0000259" key="4">
    <source>
        <dbReference type="Pfam" id="PF07859"/>
    </source>
</evidence>
<dbReference type="InterPro" id="IPR013094">
    <property type="entry name" value="AB_hydrolase_3"/>
</dbReference>
<dbReference type="Proteomes" id="UP000634139">
    <property type="component" value="Unassembled WGS sequence"/>
</dbReference>
<dbReference type="InterPro" id="IPR029058">
    <property type="entry name" value="AB_hydrolase_fold"/>
</dbReference>
<dbReference type="PROSITE" id="PS01174">
    <property type="entry name" value="LIPASE_GDXG_SER"/>
    <property type="match status" value="1"/>
</dbReference>
<evidence type="ECO:0000256" key="2">
    <source>
        <dbReference type="ARBA" id="ARBA00022801"/>
    </source>
</evidence>
<dbReference type="GO" id="GO:0016787">
    <property type="term" value="F:hydrolase activity"/>
    <property type="evidence" value="ECO:0007669"/>
    <property type="project" value="UniProtKB-KW"/>
</dbReference>
<accession>A0A918RPZ1</accession>
<dbReference type="SUPFAM" id="SSF53474">
    <property type="entry name" value="alpha/beta-Hydrolases"/>
    <property type="match status" value="1"/>
</dbReference>
<evidence type="ECO:0000313" key="5">
    <source>
        <dbReference type="EMBL" id="GHA04831.1"/>
    </source>
</evidence>
<keyword evidence="2" id="KW-0378">Hydrolase</keyword>
<reference evidence="5" key="1">
    <citation type="journal article" date="2014" name="Int. J. Syst. Evol. Microbiol.">
        <title>Complete genome sequence of Corynebacterium casei LMG S-19264T (=DSM 44701T), isolated from a smear-ripened cheese.</title>
        <authorList>
            <consortium name="US DOE Joint Genome Institute (JGI-PGF)"/>
            <person name="Walter F."/>
            <person name="Albersmeier A."/>
            <person name="Kalinowski J."/>
            <person name="Ruckert C."/>
        </authorList>
    </citation>
    <scope>NUCLEOTIDE SEQUENCE</scope>
    <source>
        <strain evidence="5">KCTC 32422</strain>
    </source>
</reference>
<dbReference type="PROSITE" id="PS00122">
    <property type="entry name" value="CARBOXYLESTERASE_B_1"/>
    <property type="match status" value="1"/>
</dbReference>
<sequence length="312" mass="32617">MPVDPQIEAMLAAAPPWPGVRNMDLATLRQAVRDSSVMLPPPPDAPVAAVEDRTIDGPGGPLGLRLYTPEGSAPFPVVIYCHGGGYVVGDLDTQDMIARALCAWSGAIVVSVDYRLAPEHPFPAAPDDTFAALQWAAGHAADFGGDPARLAVAGDSAGGNLVAAAALRARDLGGPALRAQVNIYGSCNYPSELTASAREFAAGPLLQQDDIAWFYEQYLHDPAVQQHDPQASPVRAASHANLPPTFVGTAECDPSRDDAEAFGAKLAAAGVPVTVKRYPGMVHGFASWVGFLPGARAVLQDAAAFLKLHLEN</sequence>
<name>A0A918RPZ1_9SPHN</name>
<evidence type="ECO:0000313" key="6">
    <source>
        <dbReference type="Proteomes" id="UP000634139"/>
    </source>
</evidence>
<dbReference type="Gene3D" id="3.40.50.1820">
    <property type="entry name" value="alpha/beta hydrolase"/>
    <property type="match status" value="1"/>
</dbReference>
<organism evidence="5 6">
    <name type="scientific">Novosphingobium arvoryzae</name>
    <dbReference type="NCBI Taxonomy" id="1256514"/>
    <lineage>
        <taxon>Bacteria</taxon>
        <taxon>Pseudomonadati</taxon>
        <taxon>Pseudomonadota</taxon>
        <taxon>Alphaproteobacteria</taxon>
        <taxon>Sphingomonadales</taxon>
        <taxon>Sphingomonadaceae</taxon>
        <taxon>Novosphingobium</taxon>
    </lineage>
</organism>
<dbReference type="RefSeq" id="WP_189542475.1">
    <property type="nucleotide sequence ID" value="NZ_BMZD01000008.1"/>
</dbReference>
<protein>
    <submittedName>
        <fullName evidence="5">Lipase</fullName>
    </submittedName>
</protein>
<dbReference type="InterPro" id="IPR019826">
    <property type="entry name" value="Carboxylesterase_B_AS"/>
</dbReference>
<proteinExistence type="inferred from homology"/>